<dbReference type="PANTHER" id="PTHR30118">
    <property type="entry name" value="HTH-TYPE TRANSCRIPTIONAL REGULATOR LEUO-RELATED"/>
    <property type="match status" value="1"/>
</dbReference>
<evidence type="ECO:0000256" key="3">
    <source>
        <dbReference type="ARBA" id="ARBA00023125"/>
    </source>
</evidence>
<protein>
    <recommendedName>
        <fullName evidence="5">HTH lysR-type domain-containing protein</fullName>
    </recommendedName>
</protein>
<name>A0A0F9TN88_9ZZZZ</name>
<evidence type="ECO:0000256" key="4">
    <source>
        <dbReference type="ARBA" id="ARBA00023163"/>
    </source>
</evidence>
<dbReference type="GO" id="GO:0003677">
    <property type="term" value="F:DNA binding"/>
    <property type="evidence" value="ECO:0007669"/>
    <property type="project" value="UniProtKB-KW"/>
</dbReference>
<dbReference type="SUPFAM" id="SSF46785">
    <property type="entry name" value="Winged helix' DNA-binding domain"/>
    <property type="match status" value="1"/>
</dbReference>
<feature type="domain" description="HTH lysR-type" evidence="5">
    <location>
        <begin position="6"/>
        <end position="63"/>
    </location>
</feature>
<keyword evidence="3" id="KW-0238">DNA-binding</keyword>
<dbReference type="Gene3D" id="3.40.190.10">
    <property type="entry name" value="Periplasmic binding protein-like II"/>
    <property type="match status" value="2"/>
</dbReference>
<dbReference type="Pfam" id="PF03466">
    <property type="entry name" value="LysR_substrate"/>
    <property type="match status" value="1"/>
</dbReference>
<dbReference type="InterPro" id="IPR005119">
    <property type="entry name" value="LysR_subst-bd"/>
</dbReference>
<evidence type="ECO:0000259" key="5">
    <source>
        <dbReference type="PROSITE" id="PS50931"/>
    </source>
</evidence>
<reference evidence="6" key="1">
    <citation type="journal article" date="2015" name="Nature">
        <title>Complex archaea that bridge the gap between prokaryotes and eukaryotes.</title>
        <authorList>
            <person name="Spang A."/>
            <person name="Saw J.H."/>
            <person name="Jorgensen S.L."/>
            <person name="Zaremba-Niedzwiedzka K."/>
            <person name="Martijn J."/>
            <person name="Lind A.E."/>
            <person name="van Eijk R."/>
            <person name="Schleper C."/>
            <person name="Guy L."/>
            <person name="Ettema T.J."/>
        </authorList>
    </citation>
    <scope>NUCLEOTIDE SEQUENCE</scope>
</reference>
<dbReference type="Gene3D" id="1.10.10.10">
    <property type="entry name" value="Winged helix-like DNA-binding domain superfamily/Winged helix DNA-binding domain"/>
    <property type="match status" value="1"/>
</dbReference>
<dbReference type="PANTHER" id="PTHR30118:SF15">
    <property type="entry name" value="TRANSCRIPTIONAL REGULATORY PROTEIN"/>
    <property type="match status" value="1"/>
</dbReference>
<dbReference type="PRINTS" id="PR00039">
    <property type="entry name" value="HTHLYSR"/>
</dbReference>
<evidence type="ECO:0000256" key="1">
    <source>
        <dbReference type="ARBA" id="ARBA00009437"/>
    </source>
</evidence>
<gene>
    <name evidence="6" type="ORF">LCGC14_0708890</name>
</gene>
<dbReference type="EMBL" id="LAZR01001552">
    <property type="protein sequence ID" value="KKN42868.1"/>
    <property type="molecule type" value="Genomic_DNA"/>
</dbReference>
<dbReference type="InterPro" id="IPR036388">
    <property type="entry name" value="WH-like_DNA-bd_sf"/>
</dbReference>
<proteinExistence type="inferred from homology"/>
<dbReference type="CDD" id="cd08417">
    <property type="entry name" value="PBP2_Nitroaromatics_like"/>
    <property type="match status" value="1"/>
</dbReference>
<sequence>MNIRNVDLNLLVYLNVLIDEKSVSKAANKLALTQPAMSNALKRLRDLFDDPLLVRAAGSMTPTAKALALKPEVEALLKMAEAITQPSDQFNPATAEVTFRIMANDYIESTLIAPFITAQLSKSPGINFDVLSPSDVNLQDMEKGTIDLAINRFNGLPRSFHQASVWRDNYCCLTHPKNTFLQQSGLEDYLQKEHIWVNRAGWGPEAAVTNKSGKQKLGWVDEALWQLEQTRKIRVFTRHYMVASLLCQSEQLIATLPRRQAKLLTSHTDLVISPVPFQIVPIEVKMIWSPLLHHAPAHQWLRRELLAFAKTIADR</sequence>
<dbReference type="Pfam" id="PF00126">
    <property type="entry name" value="HTH_1"/>
    <property type="match status" value="1"/>
</dbReference>
<comment type="caution">
    <text evidence="6">The sequence shown here is derived from an EMBL/GenBank/DDBJ whole genome shotgun (WGS) entry which is preliminary data.</text>
</comment>
<organism evidence="6">
    <name type="scientific">marine sediment metagenome</name>
    <dbReference type="NCBI Taxonomy" id="412755"/>
    <lineage>
        <taxon>unclassified sequences</taxon>
        <taxon>metagenomes</taxon>
        <taxon>ecological metagenomes</taxon>
    </lineage>
</organism>
<dbReference type="InterPro" id="IPR036390">
    <property type="entry name" value="WH_DNA-bd_sf"/>
</dbReference>
<dbReference type="InterPro" id="IPR000847">
    <property type="entry name" value="LysR_HTH_N"/>
</dbReference>
<dbReference type="AlphaFoldDB" id="A0A0F9TN88"/>
<keyword evidence="4" id="KW-0804">Transcription</keyword>
<dbReference type="GO" id="GO:0003700">
    <property type="term" value="F:DNA-binding transcription factor activity"/>
    <property type="evidence" value="ECO:0007669"/>
    <property type="project" value="InterPro"/>
</dbReference>
<accession>A0A0F9TN88</accession>
<evidence type="ECO:0000256" key="2">
    <source>
        <dbReference type="ARBA" id="ARBA00023015"/>
    </source>
</evidence>
<evidence type="ECO:0000313" key="6">
    <source>
        <dbReference type="EMBL" id="KKN42868.1"/>
    </source>
</evidence>
<dbReference type="PROSITE" id="PS50931">
    <property type="entry name" value="HTH_LYSR"/>
    <property type="match status" value="1"/>
</dbReference>
<dbReference type="InterPro" id="IPR037402">
    <property type="entry name" value="YidZ_PBP2"/>
</dbReference>
<comment type="similarity">
    <text evidence="1">Belongs to the LysR transcriptional regulatory family.</text>
</comment>
<dbReference type="InterPro" id="IPR050389">
    <property type="entry name" value="LysR-type_TF"/>
</dbReference>
<keyword evidence="2" id="KW-0805">Transcription regulation</keyword>
<dbReference type="SUPFAM" id="SSF53850">
    <property type="entry name" value="Periplasmic binding protein-like II"/>
    <property type="match status" value="1"/>
</dbReference>